<dbReference type="GO" id="GO:0032259">
    <property type="term" value="P:methylation"/>
    <property type="evidence" value="ECO:0007669"/>
    <property type="project" value="UniProtKB-KW"/>
</dbReference>
<evidence type="ECO:0000313" key="2">
    <source>
        <dbReference type="Proteomes" id="UP000249066"/>
    </source>
</evidence>
<protein>
    <submittedName>
        <fullName evidence="1">Class I SAM-dependent methyltransferase</fullName>
    </submittedName>
</protein>
<dbReference type="GO" id="GO:0008168">
    <property type="term" value="F:methyltransferase activity"/>
    <property type="evidence" value="ECO:0007669"/>
    <property type="project" value="UniProtKB-KW"/>
</dbReference>
<dbReference type="InterPro" id="IPR029063">
    <property type="entry name" value="SAM-dependent_MTases_sf"/>
</dbReference>
<evidence type="ECO:0000313" key="1">
    <source>
        <dbReference type="EMBL" id="PZO91806.1"/>
    </source>
</evidence>
<dbReference type="Pfam" id="PF13489">
    <property type="entry name" value="Methyltransf_23"/>
    <property type="match status" value="1"/>
</dbReference>
<dbReference type="Proteomes" id="UP000249066">
    <property type="component" value="Unassembled WGS sequence"/>
</dbReference>
<keyword evidence="1" id="KW-0489">Methyltransferase</keyword>
<gene>
    <name evidence="1" type="ORF">DI623_01785</name>
</gene>
<dbReference type="Gene3D" id="3.40.50.150">
    <property type="entry name" value="Vaccinia Virus protein VP39"/>
    <property type="match status" value="1"/>
</dbReference>
<organism evidence="1 2">
    <name type="scientific">Sphingomonas sanxanigenens</name>
    <dbReference type="NCBI Taxonomy" id="397260"/>
    <lineage>
        <taxon>Bacteria</taxon>
        <taxon>Pseudomonadati</taxon>
        <taxon>Pseudomonadota</taxon>
        <taxon>Alphaproteobacteria</taxon>
        <taxon>Sphingomonadales</taxon>
        <taxon>Sphingomonadaceae</taxon>
        <taxon>Sphingomonas</taxon>
    </lineage>
</organism>
<dbReference type="PANTHER" id="PTHR43861:SF1">
    <property type="entry name" value="TRANS-ACONITATE 2-METHYLTRANSFERASE"/>
    <property type="match status" value="1"/>
</dbReference>
<dbReference type="AlphaFoldDB" id="A0A2W5AF02"/>
<dbReference type="EMBL" id="QFNN01000004">
    <property type="protein sequence ID" value="PZO91806.1"/>
    <property type="molecule type" value="Genomic_DNA"/>
</dbReference>
<accession>A0A2W5AF02</accession>
<keyword evidence="1" id="KW-0808">Transferase</keyword>
<reference evidence="1 2" key="1">
    <citation type="submission" date="2017-08" db="EMBL/GenBank/DDBJ databases">
        <title>Infants hospitalized years apart are colonized by the same room-sourced microbial strains.</title>
        <authorList>
            <person name="Brooks B."/>
            <person name="Olm M.R."/>
            <person name="Firek B.A."/>
            <person name="Baker R."/>
            <person name="Thomas B.C."/>
            <person name="Morowitz M.J."/>
            <person name="Banfield J.F."/>
        </authorList>
    </citation>
    <scope>NUCLEOTIDE SEQUENCE [LARGE SCALE GENOMIC DNA]</scope>
    <source>
        <strain evidence="1">S2_018_000_R2_101</strain>
    </source>
</reference>
<comment type="caution">
    <text evidence="1">The sequence shown here is derived from an EMBL/GenBank/DDBJ whole genome shotgun (WGS) entry which is preliminary data.</text>
</comment>
<proteinExistence type="predicted"/>
<sequence length="320" mass="35340">MTTMPEALADLLAASPATREIVGAVLADWPDHAAYLTKSFAARSPEQMAATEEAATAALRLIGDDAARFAHGYHWTCDRLRDEELFFHREGRYRLSTFAEADAEVYSNHDYMTPYVDGLLLTQILWYNHVATFEMFLNRVLGAADKPFSYLEVGPGHGLMVYCAARSPLSQSLEAWDVSPVSLRETRAALDRLGVDKPVSLVETDILQAVRPDKRFDLIVISEVLEHLERPQDALAFLRDVIAEDGRIFINVPLNSPSPDHIYLLSTPEEARALVEEAGFAVDTIELYATQGRPVEKAVKNKVSVSVGMIARPVAGAAAR</sequence>
<dbReference type="SUPFAM" id="SSF53335">
    <property type="entry name" value="S-adenosyl-L-methionine-dependent methyltransferases"/>
    <property type="match status" value="1"/>
</dbReference>
<name>A0A2W5AF02_9SPHN</name>
<dbReference type="CDD" id="cd02440">
    <property type="entry name" value="AdoMet_MTases"/>
    <property type="match status" value="1"/>
</dbReference>
<dbReference type="PANTHER" id="PTHR43861">
    <property type="entry name" value="TRANS-ACONITATE 2-METHYLTRANSFERASE-RELATED"/>
    <property type="match status" value="1"/>
</dbReference>